<proteinExistence type="predicted"/>
<evidence type="ECO:0000256" key="2">
    <source>
        <dbReference type="ARBA" id="ARBA00022553"/>
    </source>
</evidence>
<dbReference type="Gene3D" id="3.40.366.10">
    <property type="entry name" value="Malonyl-Coenzyme A Acyl Carrier Protein, domain 2"/>
    <property type="match status" value="1"/>
</dbReference>
<keyword evidence="4" id="KW-0808">Transferase</keyword>
<dbReference type="InterPro" id="IPR014043">
    <property type="entry name" value="Acyl_transferase_dom"/>
</dbReference>
<organism evidence="4 5">
    <name type="scientific">Nonomuraea indica</name>
    <dbReference type="NCBI Taxonomy" id="1581193"/>
    <lineage>
        <taxon>Bacteria</taxon>
        <taxon>Bacillati</taxon>
        <taxon>Actinomycetota</taxon>
        <taxon>Actinomycetes</taxon>
        <taxon>Streptosporangiales</taxon>
        <taxon>Streptosporangiaceae</taxon>
        <taxon>Nonomuraea</taxon>
    </lineage>
</organism>
<dbReference type="PANTHER" id="PTHR43775">
    <property type="entry name" value="FATTY ACID SYNTHASE"/>
    <property type="match status" value="1"/>
</dbReference>
<evidence type="ECO:0000313" key="4">
    <source>
        <dbReference type="EMBL" id="MFI7444962.1"/>
    </source>
</evidence>
<protein>
    <submittedName>
        <fullName evidence="4">Acyltransferase domain-containing protein</fullName>
    </submittedName>
</protein>
<dbReference type="SMART" id="SM00827">
    <property type="entry name" value="PKS_AT"/>
    <property type="match status" value="1"/>
</dbReference>
<sequence>MGERHPAGVLAVSAARPDELRERARALAREVAGLERVPMVPPAVPDLPFRRAVVAEEPGRAARLLEETGEVPPVAGDRPVIFMFPGVGDHYPGMSQGLYEHEAVFRDHLDTCLDLLAADLGQDVRGLLFPGEAPRRTGGGPDLRALLRRGEHAPEGLDRTRVLQPVVFSVEYALAKLLVSWGVEPSGMVGYSIGEYVAACLAGVLPLEQALALIVRRADLIETLPAGAMLVAMLDERDLTARLGADLSLAAVDGECLCVAAGPVAAVERLERELTQAGVAHLRARTGHAFHSRMMAPVEPYLEGLVRTFTLRPPAVPFLSNVTGDWITDADATDPRYWAGHLRRTVRFHHELARLWALPSVIALEVGVGTMLAGLADRHPDRPPGGAVLATLAGGDDMTDLLTSVAGLWAAGGRVDWDAVRQAGG</sequence>
<dbReference type="GO" id="GO:0016746">
    <property type="term" value="F:acyltransferase activity"/>
    <property type="evidence" value="ECO:0007669"/>
    <property type="project" value="UniProtKB-KW"/>
</dbReference>
<gene>
    <name evidence="4" type="ORF">ACIBP5_33750</name>
</gene>
<evidence type="ECO:0000313" key="5">
    <source>
        <dbReference type="Proteomes" id="UP001612928"/>
    </source>
</evidence>
<comment type="caution">
    <text evidence="4">The sequence shown here is derived from an EMBL/GenBank/DDBJ whole genome shotgun (WGS) entry which is preliminary data.</text>
</comment>
<accession>A0ABW8ADW0</accession>
<keyword evidence="2" id="KW-0597">Phosphoprotein</keyword>
<keyword evidence="1" id="KW-0596">Phosphopantetheine</keyword>
<evidence type="ECO:0000256" key="1">
    <source>
        <dbReference type="ARBA" id="ARBA00022450"/>
    </source>
</evidence>
<dbReference type="PANTHER" id="PTHR43775:SF37">
    <property type="entry name" value="SI:DKEY-61P9.11"/>
    <property type="match status" value="1"/>
</dbReference>
<evidence type="ECO:0000259" key="3">
    <source>
        <dbReference type="SMART" id="SM00827"/>
    </source>
</evidence>
<dbReference type="EMBL" id="JBITMB010000010">
    <property type="protein sequence ID" value="MFI7444962.1"/>
    <property type="molecule type" value="Genomic_DNA"/>
</dbReference>
<dbReference type="Proteomes" id="UP001612928">
    <property type="component" value="Unassembled WGS sequence"/>
</dbReference>
<dbReference type="Pfam" id="PF00698">
    <property type="entry name" value="Acyl_transf_1"/>
    <property type="match status" value="1"/>
</dbReference>
<dbReference type="RefSeq" id="WP_397025316.1">
    <property type="nucleotide sequence ID" value="NZ_JBITMB010000010.1"/>
</dbReference>
<dbReference type="Gene3D" id="3.30.70.3290">
    <property type="match status" value="1"/>
</dbReference>
<dbReference type="InterPro" id="IPR016035">
    <property type="entry name" value="Acyl_Trfase/lysoPLipase"/>
</dbReference>
<keyword evidence="5" id="KW-1185">Reference proteome</keyword>
<keyword evidence="4" id="KW-0012">Acyltransferase</keyword>
<feature type="domain" description="Malonyl-CoA:ACP transacylase (MAT)" evidence="3">
    <location>
        <begin position="83"/>
        <end position="396"/>
    </location>
</feature>
<reference evidence="4 5" key="1">
    <citation type="submission" date="2024-10" db="EMBL/GenBank/DDBJ databases">
        <title>The Natural Products Discovery Center: Release of the First 8490 Sequenced Strains for Exploring Actinobacteria Biosynthetic Diversity.</title>
        <authorList>
            <person name="Kalkreuter E."/>
            <person name="Kautsar S.A."/>
            <person name="Yang D."/>
            <person name="Bader C.D."/>
            <person name="Teijaro C.N."/>
            <person name="Fluegel L."/>
            <person name="Davis C.M."/>
            <person name="Simpson J.R."/>
            <person name="Lauterbach L."/>
            <person name="Steele A.D."/>
            <person name="Gui C."/>
            <person name="Meng S."/>
            <person name="Li G."/>
            <person name="Viehrig K."/>
            <person name="Ye F."/>
            <person name="Su P."/>
            <person name="Kiefer A.F."/>
            <person name="Nichols A."/>
            <person name="Cepeda A.J."/>
            <person name="Yan W."/>
            <person name="Fan B."/>
            <person name="Jiang Y."/>
            <person name="Adhikari A."/>
            <person name="Zheng C.-J."/>
            <person name="Schuster L."/>
            <person name="Cowan T.M."/>
            <person name="Smanski M.J."/>
            <person name="Chevrette M.G."/>
            <person name="De Carvalho L.P.S."/>
            <person name="Shen B."/>
        </authorList>
    </citation>
    <scope>NUCLEOTIDE SEQUENCE [LARGE SCALE GENOMIC DNA]</scope>
    <source>
        <strain evidence="4 5">NPDC049503</strain>
    </source>
</reference>
<dbReference type="InterPro" id="IPR050091">
    <property type="entry name" value="PKS_NRPS_Biosynth_Enz"/>
</dbReference>
<dbReference type="InterPro" id="IPR001227">
    <property type="entry name" value="Ac_transferase_dom_sf"/>
</dbReference>
<name>A0ABW8ADW0_9ACTN</name>
<dbReference type="SUPFAM" id="SSF52151">
    <property type="entry name" value="FabD/lysophospholipase-like"/>
    <property type="match status" value="1"/>
</dbReference>
<dbReference type="Gene3D" id="3.30.70.250">
    <property type="entry name" value="Malonyl-CoA ACP transacylase, ACP-binding"/>
    <property type="match status" value="1"/>
</dbReference>